<dbReference type="Proteomes" id="UP000093100">
    <property type="component" value="Unassembled WGS sequence"/>
</dbReference>
<dbReference type="EMBL" id="LFLK01000004">
    <property type="protein sequence ID" value="OCR90818.1"/>
    <property type="molecule type" value="Genomic_DNA"/>
</dbReference>
<evidence type="ECO:0000313" key="5">
    <source>
        <dbReference type="EMBL" id="OCR90818.1"/>
    </source>
</evidence>
<dbReference type="GO" id="GO:0005524">
    <property type="term" value="F:ATP binding"/>
    <property type="evidence" value="ECO:0007669"/>
    <property type="project" value="UniProtKB-KW"/>
</dbReference>
<feature type="coiled-coil region" evidence="3">
    <location>
        <begin position="338"/>
        <end position="396"/>
    </location>
</feature>
<evidence type="ECO:0000256" key="2">
    <source>
        <dbReference type="ARBA" id="ARBA00022840"/>
    </source>
</evidence>
<dbReference type="InterPro" id="IPR027417">
    <property type="entry name" value="P-loop_NTPase"/>
</dbReference>
<dbReference type="Pfam" id="PF13086">
    <property type="entry name" value="AAA_11"/>
    <property type="match status" value="1"/>
</dbReference>
<accession>A0AAX0HBR9</accession>
<dbReference type="PANTHER" id="PTHR43788">
    <property type="entry name" value="DNA2/NAM7 HELICASE FAMILY MEMBER"/>
    <property type="match status" value="1"/>
</dbReference>
<dbReference type="GO" id="GO:0003678">
    <property type="term" value="F:DNA helicase activity"/>
    <property type="evidence" value="ECO:0007669"/>
    <property type="project" value="UniProtKB-ARBA"/>
</dbReference>
<feature type="domain" description="DNA2/NAM7 helicase helicase" evidence="4">
    <location>
        <begin position="115"/>
        <end position="637"/>
    </location>
</feature>
<protein>
    <recommendedName>
        <fullName evidence="4">DNA2/NAM7 helicase helicase domain-containing protein</fullName>
    </recommendedName>
</protein>
<keyword evidence="2" id="KW-0067">ATP-binding</keyword>
<keyword evidence="3" id="KW-0175">Coiled coil</keyword>
<evidence type="ECO:0000313" key="6">
    <source>
        <dbReference type="Proteomes" id="UP000093100"/>
    </source>
</evidence>
<dbReference type="AlphaFoldDB" id="A0AAX0HBR9"/>
<dbReference type="InterPro" id="IPR041677">
    <property type="entry name" value="DNA2/NAM7_AAA_11"/>
</dbReference>
<gene>
    <name evidence="5" type="ORF">CFT12S02225_04855</name>
</gene>
<organism evidence="5 6">
    <name type="scientific">Campylobacter fetus subsp. testudinum</name>
    <dbReference type="NCBI Taxonomy" id="1507806"/>
    <lineage>
        <taxon>Bacteria</taxon>
        <taxon>Pseudomonadati</taxon>
        <taxon>Campylobacterota</taxon>
        <taxon>Epsilonproteobacteria</taxon>
        <taxon>Campylobacterales</taxon>
        <taxon>Campylobacteraceae</taxon>
        <taxon>Campylobacter</taxon>
    </lineage>
</organism>
<comment type="caution">
    <text evidence="5">The sequence shown here is derived from an EMBL/GenBank/DDBJ whole genome shotgun (WGS) entry which is preliminary data.</text>
</comment>
<dbReference type="Gene3D" id="3.40.50.300">
    <property type="entry name" value="P-loop containing nucleotide triphosphate hydrolases"/>
    <property type="match status" value="1"/>
</dbReference>
<proteinExistence type="predicted"/>
<dbReference type="PANTHER" id="PTHR43788:SF6">
    <property type="entry name" value="DNA HELICASE B"/>
    <property type="match status" value="1"/>
</dbReference>
<dbReference type="InterPro" id="IPR050534">
    <property type="entry name" value="Coronavir_polyprotein_1ab"/>
</dbReference>
<dbReference type="SUPFAM" id="SSF52540">
    <property type="entry name" value="P-loop containing nucleoside triphosphate hydrolases"/>
    <property type="match status" value="1"/>
</dbReference>
<evidence type="ECO:0000256" key="1">
    <source>
        <dbReference type="ARBA" id="ARBA00022741"/>
    </source>
</evidence>
<evidence type="ECO:0000259" key="4">
    <source>
        <dbReference type="Pfam" id="PF13086"/>
    </source>
</evidence>
<sequence>MSFGNFIKLALEKIKNSGLWNEILSDDLKIIIELYKNKSSSTLLNSFFIKDILKTLELYRNKNSCKTIDSYLFEGENINKFDVLAPQNISKIFDSFDMDYFPNGAWPSKFPLMFSQQFAINEILKRFKSTDTIYSINGPPGTGKTTLLKDLIAAIITQRAQILANLQSNEIFTAIKDEKDMLKFYDLNDELKGYEIVVASSNNSAVENISLEIPGLDEVDKDCLCEFDYFKELSDRLINKPCWGLISVKLGKLANKSSFVYDFLRNSLQKATKPTEFSDDMIKIEIENAEEKYHLLGFSNYLKKTNFMSFEEAKAEFKIALNKVLDIKQNIKSKKQILDDYPNRIKEIDNELSKLSQKYNGELNFDLLINKNNQKIDRLQNQIDNLKIIQNSLIDDKKFYINSKPFLYFVHKFFNTQMYKKFIKQYEILNEKINGIYTEISLAQKELLDCECLAENTEFDTDKFKKLQAQKIEFSDDYNEAKSYFEIHFLQDQETRQKSSPFMKENGVKKSEFFKARTALFLKALKLHKAAIYENKDKICKNFNLIDKMFSYNADFESSFNPKEKLLLWQNLFFVTPVVSSTFSAFSTCFSSFDMSDIGYLLIDEAGQATIPSGVGALLRSKRVAILGDPLQIEPVVALGNDLNEIFLTKMGVKEEFNLAQTSIQKRGDKIEINGTSIKQAAVKFG</sequence>
<name>A0AAX0HBR9_CAMFE</name>
<keyword evidence="1" id="KW-0547">Nucleotide-binding</keyword>
<reference evidence="5 6" key="1">
    <citation type="journal article" date="2016" name="Genome Biol. Evol.">
        <title>Comparative Genomics of Campylobacter fetus from Reptiles and Mammals Reveals Divergent Evolution in Host-Associated Lineages.</title>
        <authorList>
            <person name="Gilbert M.J."/>
            <person name="Miller W.G."/>
            <person name="Yee E."/>
            <person name="Zomer A.L."/>
            <person name="van der Graaf-van Bloois L."/>
            <person name="Fitzgerald C."/>
            <person name="Forbes K.J."/>
            <person name="Meric G."/>
            <person name="Sheppard S.K."/>
            <person name="Wagenaar J.A."/>
            <person name="Duim B."/>
        </authorList>
    </citation>
    <scope>NUCLEOTIDE SEQUENCE [LARGE SCALE GENOMIC DNA]</scope>
    <source>
        <strain evidence="5 6">12S02225-3</strain>
    </source>
</reference>
<evidence type="ECO:0000256" key="3">
    <source>
        <dbReference type="SAM" id="Coils"/>
    </source>
</evidence>